<feature type="domain" description="Glycosyltransferase 2-like" evidence="4">
    <location>
        <begin position="12"/>
        <end position="172"/>
    </location>
</feature>
<dbReference type="PANTHER" id="PTHR43685">
    <property type="entry name" value="GLYCOSYLTRANSFERASE"/>
    <property type="match status" value="1"/>
</dbReference>
<reference evidence="5 6" key="1">
    <citation type="journal article" date="2018" name="Front. Microbiol.">
        <title>An Investigation of an Acute Gastroenteritis Outbreak: Cronobacter sakazakii, a Potential Cause of Food-Borne Illness.</title>
        <authorList>
            <person name="Yong W."/>
            <person name="Guo B."/>
            <person name="Shi X."/>
            <person name="Cheng T."/>
            <person name="Chen M."/>
            <person name="Jiang X."/>
            <person name="Ye Y."/>
            <person name="Wang J."/>
            <person name="Xie G."/>
            <person name="Ding J."/>
        </authorList>
    </citation>
    <scope>NUCLEOTIDE SEQUENCE [LARGE SCALE GENOMIC DNA]</scope>
    <source>
        <strain evidence="5 6">S1</strain>
    </source>
</reference>
<dbReference type="InterPro" id="IPR050834">
    <property type="entry name" value="Glycosyltransf_2"/>
</dbReference>
<evidence type="ECO:0000256" key="1">
    <source>
        <dbReference type="ARBA" id="ARBA00006739"/>
    </source>
</evidence>
<name>A0A423XRG7_9ENTR</name>
<comment type="similarity">
    <text evidence="1">Belongs to the glycosyltransferase 2 family.</text>
</comment>
<accession>A0A423XRG7</accession>
<gene>
    <name evidence="5" type="ORF">C3E80_18770</name>
</gene>
<evidence type="ECO:0000313" key="6">
    <source>
        <dbReference type="Proteomes" id="UP000285793"/>
    </source>
</evidence>
<evidence type="ECO:0000256" key="3">
    <source>
        <dbReference type="ARBA" id="ARBA00022679"/>
    </source>
</evidence>
<dbReference type="EMBL" id="PQJL01000018">
    <property type="protein sequence ID" value="ROW58999.1"/>
    <property type="molecule type" value="Genomic_DNA"/>
</dbReference>
<protein>
    <submittedName>
        <fullName evidence="5">Amylovoran biosynthesis protein AmsE</fullName>
    </submittedName>
</protein>
<keyword evidence="3" id="KW-0808">Transferase</keyword>
<sequence>MINFSSPVAEFSVLMSVYCKENPVFLKESLSSVYSNSLKPAEVVLVEDGPLTDSLYEVIDYYKSTHGLITVKLDSNRGLGVALNKGIEACTYEIIARMDTDDICDHKRFEKQWSFMISHPNSALLGGTIVEYTNDWSKETGLRKVPLKKEDIVKMAVSRNPFNHMSVMFKKSAVIKCGGYQHHLFMEDYNLWLRVIASGYEVANLPDVLVKVRAGNEMISRRRGLLYIKSEYTLMKLKNKLGIGNTFTTFSVFFIRALTRYMPAKILKAMYSALRTRK</sequence>
<dbReference type="SUPFAM" id="SSF53448">
    <property type="entry name" value="Nucleotide-diphospho-sugar transferases"/>
    <property type="match status" value="1"/>
</dbReference>
<dbReference type="InterPro" id="IPR029044">
    <property type="entry name" value="Nucleotide-diphossugar_trans"/>
</dbReference>
<keyword evidence="2" id="KW-0328">Glycosyltransferase</keyword>
<evidence type="ECO:0000313" key="5">
    <source>
        <dbReference type="EMBL" id="ROW58999.1"/>
    </source>
</evidence>
<dbReference type="Gene3D" id="3.90.550.10">
    <property type="entry name" value="Spore Coat Polysaccharide Biosynthesis Protein SpsA, Chain A"/>
    <property type="match status" value="1"/>
</dbReference>
<proteinExistence type="inferred from homology"/>
<dbReference type="Proteomes" id="UP000285793">
    <property type="component" value="Unassembled WGS sequence"/>
</dbReference>
<evidence type="ECO:0000256" key="2">
    <source>
        <dbReference type="ARBA" id="ARBA00022676"/>
    </source>
</evidence>
<dbReference type="AlphaFoldDB" id="A0A423XRG7"/>
<dbReference type="GO" id="GO:0016757">
    <property type="term" value="F:glycosyltransferase activity"/>
    <property type="evidence" value="ECO:0007669"/>
    <property type="project" value="UniProtKB-KW"/>
</dbReference>
<dbReference type="Pfam" id="PF00535">
    <property type="entry name" value="Glycos_transf_2"/>
    <property type="match status" value="1"/>
</dbReference>
<organism evidence="5 6">
    <name type="scientific">Cronobacter malonaticus</name>
    <dbReference type="NCBI Taxonomy" id="413503"/>
    <lineage>
        <taxon>Bacteria</taxon>
        <taxon>Pseudomonadati</taxon>
        <taxon>Pseudomonadota</taxon>
        <taxon>Gammaproteobacteria</taxon>
        <taxon>Enterobacterales</taxon>
        <taxon>Enterobacteriaceae</taxon>
        <taxon>Cronobacter</taxon>
    </lineage>
</organism>
<dbReference type="RefSeq" id="WP_072011518.1">
    <property type="nucleotide sequence ID" value="NZ_CP136596.1"/>
</dbReference>
<dbReference type="InterPro" id="IPR001173">
    <property type="entry name" value="Glyco_trans_2-like"/>
</dbReference>
<dbReference type="PANTHER" id="PTHR43685:SF5">
    <property type="entry name" value="GLYCOSYLTRANSFERASE EPSE-RELATED"/>
    <property type="match status" value="1"/>
</dbReference>
<evidence type="ECO:0000259" key="4">
    <source>
        <dbReference type="Pfam" id="PF00535"/>
    </source>
</evidence>
<comment type="caution">
    <text evidence="5">The sequence shown here is derived from an EMBL/GenBank/DDBJ whole genome shotgun (WGS) entry which is preliminary data.</text>
</comment>